<protein>
    <submittedName>
        <fullName evidence="2">Uncharacterized protein</fullName>
    </submittedName>
</protein>
<evidence type="ECO:0000313" key="2">
    <source>
        <dbReference type="EMBL" id="KAK9907833.1"/>
    </source>
</evidence>
<feature type="compositionally biased region" description="Basic and acidic residues" evidence="1">
    <location>
        <begin position="70"/>
        <end position="79"/>
    </location>
</feature>
<feature type="compositionally biased region" description="Polar residues" evidence="1">
    <location>
        <begin position="41"/>
        <end position="52"/>
    </location>
</feature>
<dbReference type="AlphaFoldDB" id="A0AAW1VS34"/>
<proteinExistence type="predicted"/>
<organism evidence="2 3">
    <name type="scientific">Rubus argutus</name>
    <name type="common">Southern blackberry</name>
    <dbReference type="NCBI Taxonomy" id="59490"/>
    <lineage>
        <taxon>Eukaryota</taxon>
        <taxon>Viridiplantae</taxon>
        <taxon>Streptophyta</taxon>
        <taxon>Embryophyta</taxon>
        <taxon>Tracheophyta</taxon>
        <taxon>Spermatophyta</taxon>
        <taxon>Magnoliopsida</taxon>
        <taxon>eudicotyledons</taxon>
        <taxon>Gunneridae</taxon>
        <taxon>Pentapetalae</taxon>
        <taxon>rosids</taxon>
        <taxon>fabids</taxon>
        <taxon>Rosales</taxon>
        <taxon>Rosaceae</taxon>
        <taxon>Rosoideae</taxon>
        <taxon>Rosoideae incertae sedis</taxon>
        <taxon>Rubus</taxon>
    </lineage>
</organism>
<dbReference type="Proteomes" id="UP001457282">
    <property type="component" value="Unassembled WGS sequence"/>
</dbReference>
<dbReference type="EMBL" id="JBEDUW010000014">
    <property type="protein sequence ID" value="KAK9907833.1"/>
    <property type="molecule type" value="Genomic_DNA"/>
</dbReference>
<sequence length="111" mass="12098">MLSSTISGTLISITFPTLGSSQIPIPSSSFLWFCSSSSSSNYPQSKMETGSGSPRPHLAMSCPPTRNLKQKMDPKEDAHAFSQGFSGEIALESQEMEKEAQKWARGFQCKC</sequence>
<keyword evidence="3" id="KW-1185">Reference proteome</keyword>
<reference evidence="2 3" key="1">
    <citation type="journal article" date="2023" name="G3 (Bethesda)">
        <title>A chromosome-length genome assembly and annotation of blackberry (Rubus argutus, cv. 'Hillquist').</title>
        <authorList>
            <person name="Bruna T."/>
            <person name="Aryal R."/>
            <person name="Dudchenko O."/>
            <person name="Sargent D.J."/>
            <person name="Mead D."/>
            <person name="Buti M."/>
            <person name="Cavallini A."/>
            <person name="Hytonen T."/>
            <person name="Andres J."/>
            <person name="Pham M."/>
            <person name="Weisz D."/>
            <person name="Mascagni F."/>
            <person name="Usai G."/>
            <person name="Natali L."/>
            <person name="Bassil N."/>
            <person name="Fernandez G.E."/>
            <person name="Lomsadze A."/>
            <person name="Armour M."/>
            <person name="Olukolu B."/>
            <person name="Poorten T."/>
            <person name="Britton C."/>
            <person name="Davik J."/>
            <person name="Ashrafi H."/>
            <person name="Aiden E.L."/>
            <person name="Borodovsky M."/>
            <person name="Worthington M."/>
        </authorList>
    </citation>
    <scope>NUCLEOTIDE SEQUENCE [LARGE SCALE GENOMIC DNA]</scope>
    <source>
        <strain evidence="2">PI 553951</strain>
    </source>
</reference>
<evidence type="ECO:0000256" key="1">
    <source>
        <dbReference type="SAM" id="MobiDB-lite"/>
    </source>
</evidence>
<name>A0AAW1VS34_RUBAR</name>
<feature type="region of interest" description="Disordered" evidence="1">
    <location>
        <begin position="36"/>
        <end position="79"/>
    </location>
</feature>
<accession>A0AAW1VS34</accession>
<evidence type="ECO:0000313" key="3">
    <source>
        <dbReference type="Proteomes" id="UP001457282"/>
    </source>
</evidence>
<gene>
    <name evidence="2" type="ORF">M0R45_000204</name>
</gene>
<comment type="caution">
    <text evidence="2">The sequence shown here is derived from an EMBL/GenBank/DDBJ whole genome shotgun (WGS) entry which is preliminary data.</text>
</comment>